<organism evidence="2 3">
    <name type="scientific">Ophiocordyceps australis</name>
    <dbReference type="NCBI Taxonomy" id="1399860"/>
    <lineage>
        <taxon>Eukaryota</taxon>
        <taxon>Fungi</taxon>
        <taxon>Dikarya</taxon>
        <taxon>Ascomycota</taxon>
        <taxon>Pezizomycotina</taxon>
        <taxon>Sordariomycetes</taxon>
        <taxon>Hypocreomycetidae</taxon>
        <taxon>Hypocreales</taxon>
        <taxon>Ophiocordycipitaceae</taxon>
        <taxon>Ophiocordyceps</taxon>
    </lineage>
</organism>
<evidence type="ECO:0000313" key="2">
    <source>
        <dbReference type="EMBL" id="PHH73348.1"/>
    </source>
</evidence>
<evidence type="ECO:0000313" key="3">
    <source>
        <dbReference type="Proteomes" id="UP000224854"/>
    </source>
</evidence>
<dbReference type="EMBL" id="NJEU01000511">
    <property type="protein sequence ID" value="PHH73348.1"/>
    <property type="molecule type" value="Genomic_DNA"/>
</dbReference>
<dbReference type="Proteomes" id="UP000224854">
    <property type="component" value="Unassembled WGS sequence"/>
</dbReference>
<feature type="region of interest" description="Disordered" evidence="1">
    <location>
        <begin position="1"/>
        <end position="39"/>
    </location>
</feature>
<protein>
    <submittedName>
        <fullName evidence="2">Uncharacterized protein</fullName>
    </submittedName>
</protein>
<proteinExistence type="predicted"/>
<gene>
    <name evidence="2" type="ORF">CDD82_5526</name>
</gene>
<name>A0A2C5Y5I1_9HYPO</name>
<accession>A0A2C5Y5I1</accession>
<keyword evidence="3" id="KW-1185">Reference proteome</keyword>
<evidence type="ECO:0000256" key="1">
    <source>
        <dbReference type="SAM" id="MobiDB-lite"/>
    </source>
</evidence>
<sequence>MEDAGGADVLGGGDSAAEYRQMRQCERRRRSERQVRREEFERARREELEMKRRVWREREEGTVSMLRELARQRFG</sequence>
<comment type="caution">
    <text evidence="2">The sequence shown here is derived from an EMBL/GenBank/DDBJ whole genome shotgun (WGS) entry which is preliminary data.</text>
</comment>
<dbReference type="AlphaFoldDB" id="A0A2C5Y5I1"/>
<reference evidence="2 3" key="1">
    <citation type="submission" date="2017-06" db="EMBL/GenBank/DDBJ databases">
        <title>Ant-infecting Ophiocordyceps genomes reveal a high diversity of potential behavioral manipulation genes and a possible major role for enterotoxins.</title>
        <authorList>
            <person name="De Bekker C."/>
            <person name="Evans H.C."/>
            <person name="Brachmann A."/>
            <person name="Hughes D.P."/>
        </authorList>
    </citation>
    <scope>NUCLEOTIDE SEQUENCE [LARGE SCALE GENOMIC DNA]</scope>
    <source>
        <strain evidence="2 3">1348a</strain>
    </source>
</reference>